<comment type="caution">
    <text evidence="1">The sequence shown here is derived from an EMBL/GenBank/DDBJ whole genome shotgun (WGS) entry which is preliminary data.</text>
</comment>
<keyword evidence="2" id="KW-1185">Reference proteome</keyword>
<gene>
    <name evidence="1" type="ORF">EJ08DRAFT_450310</name>
</gene>
<protein>
    <submittedName>
        <fullName evidence="1">Uncharacterized protein</fullName>
    </submittedName>
</protein>
<sequence length="53" mass="5915">MVNVNAVTKATTPHIFYTIILEVLVYLFSNNEKLASTTILKVEGREKCKNDGS</sequence>
<accession>A0A9P4NIY0</accession>
<dbReference type="AlphaFoldDB" id="A0A9P4NIY0"/>
<organism evidence="1 2">
    <name type="scientific">Tothia fuscella</name>
    <dbReference type="NCBI Taxonomy" id="1048955"/>
    <lineage>
        <taxon>Eukaryota</taxon>
        <taxon>Fungi</taxon>
        <taxon>Dikarya</taxon>
        <taxon>Ascomycota</taxon>
        <taxon>Pezizomycotina</taxon>
        <taxon>Dothideomycetes</taxon>
        <taxon>Pleosporomycetidae</taxon>
        <taxon>Venturiales</taxon>
        <taxon>Cylindrosympodiaceae</taxon>
        <taxon>Tothia</taxon>
    </lineage>
</organism>
<dbReference type="Proteomes" id="UP000800235">
    <property type="component" value="Unassembled WGS sequence"/>
</dbReference>
<name>A0A9P4NIY0_9PEZI</name>
<dbReference type="EMBL" id="MU007082">
    <property type="protein sequence ID" value="KAF2423383.1"/>
    <property type="molecule type" value="Genomic_DNA"/>
</dbReference>
<reference evidence="1" key="1">
    <citation type="journal article" date="2020" name="Stud. Mycol.">
        <title>101 Dothideomycetes genomes: a test case for predicting lifestyles and emergence of pathogens.</title>
        <authorList>
            <person name="Haridas S."/>
            <person name="Albert R."/>
            <person name="Binder M."/>
            <person name="Bloem J."/>
            <person name="Labutti K."/>
            <person name="Salamov A."/>
            <person name="Andreopoulos B."/>
            <person name="Baker S."/>
            <person name="Barry K."/>
            <person name="Bills G."/>
            <person name="Bluhm B."/>
            <person name="Cannon C."/>
            <person name="Castanera R."/>
            <person name="Culley D."/>
            <person name="Daum C."/>
            <person name="Ezra D."/>
            <person name="Gonzalez J."/>
            <person name="Henrissat B."/>
            <person name="Kuo A."/>
            <person name="Liang C."/>
            <person name="Lipzen A."/>
            <person name="Lutzoni F."/>
            <person name="Magnuson J."/>
            <person name="Mondo S."/>
            <person name="Nolan M."/>
            <person name="Ohm R."/>
            <person name="Pangilinan J."/>
            <person name="Park H.-J."/>
            <person name="Ramirez L."/>
            <person name="Alfaro M."/>
            <person name="Sun H."/>
            <person name="Tritt A."/>
            <person name="Yoshinaga Y."/>
            <person name="Zwiers L.-H."/>
            <person name="Turgeon B."/>
            <person name="Goodwin S."/>
            <person name="Spatafora J."/>
            <person name="Crous P."/>
            <person name="Grigoriev I."/>
        </authorList>
    </citation>
    <scope>NUCLEOTIDE SEQUENCE</scope>
    <source>
        <strain evidence="1">CBS 130266</strain>
    </source>
</reference>
<proteinExistence type="predicted"/>
<evidence type="ECO:0000313" key="1">
    <source>
        <dbReference type="EMBL" id="KAF2423383.1"/>
    </source>
</evidence>
<evidence type="ECO:0000313" key="2">
    <source>
        <dbReference type="Proteomes" id="UP000800235"/>
    </source>
</evidence>